<evidence type="ECO:0000313" key="3">
    <source>
        <dbReference type="Proteomes" id="UP000473325"/>
    </source>
</evidence>
<dbReference type="InterPro" id="IPR014144">
    <property type="entry name" value="LigD_PE_domain"/>
</dbReference>
<dbReference type="PANTHER" id="PTHR39465">
    <property type="entry name" value="DNA LIGASE D, 3'-PHOSPHOESTERASE DOMAIN"/>
    <property type="match status" value="1"/>
</dbReference>
<organism evidence="2 3">
    <name type="scientific">Nocardioides flavescens</name>
    <dbReference type="NCBI Taxonomy" id="2691959"/>
    <lineage>
        <taxon>Bacteria</taxon>
        <taxon>Bacillati</taxon>
        <taxon>Actinomycetota</taxon>
        <taxon>Actinomycetes</taxon>
        <taxon>Propionibacteriales</taxon>
        <taxon>Nocardioidaceae</taxon>
        <taxon>Nocardioides</taxon>
    </lineage>
</organism>
<feature type="domain" description="DNA ligase D 3'-phosphoesterase" evidence="1">
    <location>
        <begin position="34"/>
        <end position="130"/>
    </location>
</feature>
<dbReference type="AlphaFoldDB" id="A0A6L7F139"/>
<sequence length="169" mass="18486">MDRAHHHRGVHRGVRAEPLVTVPVPAGLRYVVNRHRATTLHFDLRLEVDGTLASWAVPKGPSLDPGVKRLAIQVDDHDLAEHLAYEDDHKVVWDTGRFEPATDPAPSLAAGHLRFALDGVKLHGGFALTRTRLGWLLSKLADGHAVPGHVWTSADHGSVLSDRRLAADT</sequence>
<dbReference type="EMBL" id="WUEK01000010">
    <property type="protein sequence ID" value="MXG91005.1"/>
    <property type="molecule type" value="Genomic_DNA"/>
</dbReference>
<evidence type="ECO:0000313" key="2">
    <source>
        <dbReference type="EMBL" id="MXG91005.1"/>
    </source>
</evidence>
<keyword evidence="3" id="KW-1185">Reference proteome</keyword>
<reference evidence="2 3" key="1">
    <citation type="submission" date="2019-12" db="EMBL/GenBank/DDBJ databases">
        <authorList>
            <person name="Kun Z."/>
        </authorList>
    </citation>
    <scope>NUCLEOTIDE SEQUENCE [LARGE SCALE GENOMIC DNA]</scope>
    <source>
        <strain evidence="2 3">YIM 123512</strain>
    </source>
</reference>
<comment type="caution">
    <text evidence="2">The sequence shown here is derived from an EMBL/GenBank/DDBJ whole genome shotgun (WGS) entry which is preliminary data.</text>
</comment>
<dbReference type="PANTHER" id="PTHR39465:SF1">
    <property type="entry name" value="DNA LIGASE D 3'-PHOSPHOESTERASE DOMAIN-CONTAINING PROTEIN"/>
    <property type="match status" value="1"/>
</dbReference>
<gene>
    <name evidence="2" type="ORF">GRQ65_15760</name>
</gene>
<dbReference type="Pfam" id="PF13298">
    <property type="entry name" value="LigD_N"/>
    <property type="match status" value="1"/>
</dbReference>
<protein>
    <submittedName>
        <fullName evidence="2">3'-phosphoesterase</fullName>
    </submittedName>
</protein>
<name>A0A6L7F139_9ACTN</name>
<dbReference type="Proteomes" id="UP000473325">
    <property type="component" value="Unassembled WGS sequence"/>
</dbReference>
<evidence type="ECO:0000259" key="1">
    <source>
        <dbReference type="Pfam" id="PF13298"/>
    </source>
</evidence>
<accession>A0A6L7F139</accession>
<proteinExistence type="predicted"/>